<proteinExistence type="predicted"/>
<dbReference type="PROSITE" id="PS00409">
    <property type="entry name" value="PROKAR_NTER_METHYL"/>
    <property type="match status" value="1"/>
</dbReference>
<organism evidence="1 2">
    <name type="scientific">Enterovibrio nigricans DSM 22720</name>
    <dbReference type="NCBI Taxonomy" id="1121868"/>
    <lineage>
        <taxon>Bacteria</taxon>
        <taxon>Pseudomonadati</taxon>
        <taxon>Pseudomonadota</taxon>
        <taxon>Gammaproteobacteria</taxon>
        <taxon>Vibrionales</taxon>
        <taxon>Vibrionaceae</taxon>
        <taxon>Enterovibrio</taxon>
    </lineage>
</organism>
<evidence type="ECO:0000313" key="2">
    <source>
        <dbReference type="Proteomes" id="UP000190162"/>
    </source>
</evidence>
<gene>
    <name evidence="1" type="ORF">SAMN02745132_02948</name>
</gene>
<dbReference type="SUPFAM" id="SSF54523">
    <property type="entry name" value="Pili subunits"/>
    <property type="match status" value="1"/>
</dbReference>
<dbReference type="RefSeq" id="WP_078753214.1">
    <property type="nucleotide sequence ID" value="NZ_FUXU01000040.1"/>
</dbReference>
<keyword evidence="2" id="KW-1185">Reference proteome</keyword>
<dbReference type="OrthoDB" id="5918496at2"/>
<dbReference type="Gene3D" id="3.30.700.10">
    <property type="entry name" value="Glycoprotein, Type 4 Pilin"/>
    <property type="match status" value="1"/>
</dbReference>
<dbReference type="EMBL" id="FUXU01000040">
    <property type="protein sequence ID" value="SKA58401.1"/>
    <property type="molecule type" value="Genomic_DNA"/>
</dbReference>
<dbReference type="NCBIfam" id="TIGR02532">
    <property type="entry name" value="IV_pilin_GFxxxE"/>
    <property type="match status" value="1"/>
</dbReference>
<accession>A0A1T4V173</accession>
<dbReference type="InterPro" id="IPR045584">
    <property type="entry name" value="Pilin-like"/>
</dbReference>
<dbReference type="AlphaFoldDB" id="A0A1T4V173"/>
<dbReference type="InterPro" id="IPR012902">
    <property type="entry name" value="N_methyl_site"/>
</dbReference>
<dbReference type="Proteomes" id="UP000190162">
    <property type="component" value="Unassembled WGS sequence"/>
</dbReference>
<protein>
    <submittedName>
        <fullName evidence="1">Prepilin-type N-terminal cleavage/methylation domain-containing protein</fullName>
    </submittedName>
</protein>
<reference evidence="2" key="1">
    <citation type="submission" date="2017-02" db="EMBL/GenBank/DDBJ databases">
        <authorList>
            <person name="Varghese N."/>
            <person name="Submissions S."/>
        </authorList>
    </citation>
    <scope>NUCLEOTIDE SEQUENCE [LARGE SCALE GENOMIC DNA]</scope>
    <source>
        <strain evidence="2">DSM 22720</strain>
    </source>
</reference>
<name>A0A1T4V173_9GAMM</name>
<sequence>MIWKPFRGFSLIEMLTTLVVLATVTAIAVPSFMQSQKKATVEHAAITLFSMLELAQSESLKQQRTLYVHYIPVGEETDGCIVVTANSDHETSTCNEDNGLPKYDLPLAGDIVITSPLAVTATKLFYFSHVTGFPSGNKTLTLDVKKDPIGNSGVLVRRYVGLKGCTSTGIDGWEPCT</sequence>
<evidence type="ECO:0000313" key="1">
    <source>
        <dbReference type="EMBL" id="SKA58401.1"/>
    </source>
</evidence>
<dbReference type="Pfam" id="PF07963">
    <property type="entry name" value="N_methyl"/>
    <property type="match status" value="1"/>
</dbReference>